<dbReference type="EMBL" id="CP011393">
    <property type="protein sequence ID" value="ANE41341.1"/>
    <property type="molecule type" value="Genomic_DNA"/>
</dbReference>
<feature type="binding site" evidence="6">
    <location>
        <position position="63"/>
    </location>
    <ligand>
        <name>NAD(+)</name>
        <dbReference type="ChEBI" id="CHEBI:57540"/>
    </ligand>
</feature>
<gene>
    <name evidence="6" type="primary">nadK</name>
    <name evidence="7" type="ORF">JM64_04605</name>
</gene>
<feature type="binding site" evidence="6">
    <location>
        <position position="135"/>
    </location>
    <ligand>
        <name>NAD(+)</name>
        <dbReference type="ChEBI" id="CHEBI:57540"/>
    </ligand>
</feature>
<dbReference type="GO" id="GO:0006741">
    <property type="term" value="P:NADP+ biosynthetic process"/>
    <property type="evidence" value="ECO:0007669"/>
    <property type="project" value="UniProtKB-UniRule"/>
</dbReference>
<dbReference type="Proteomes" id="UP000077096">
    <property type="component" value="Chromosome"/>
</dbReference>
<comment type="catalytic activity">
    <reaction evidence="5 6">
        <text>NAD(+) + ATP = ADP + NADP(+) + H(+)</text>
        <dbReference type="Rhea" id="RHEA:18629"/>
        <dbReference type="ChEBI" id="CHEBI:15378"/>
        <dbReference type="ChEBI" id="CHEBI:30616"/>
        <dbReference type="ChEBI" id="CHEBI:57540"/>
        <dbReference type="ChEBI" id="CHEBI:58349"/>
        <dbReference type="ChEBI" id="CHEBI:456216"/>
        <dbReference type="EC" id="2.7.1.23"/>
    </reaction>
</comment>
<feature type="binding site" evidence="6">
    <location>
        <position position="188"/>
    </location>
    <ligand>
        <name>NAD(+)</name>
        <dbReference type="ChEBI" id="CHEBI:57540"/>
    </ligand>
</feature>
<dbReference type="EC" id="2.7.1.23" evidence="6"/>
<feature type="binding site" evidence="6">
    <location>
        <position position="151"/>
    </location>
    <ligand>
        <name>NAD(+)</name>
        <dbReference type="ChEBI" id="CHEBI:57540"/>
    </ligand>
</feature>
<evidence type="ECO:0000256" key="2">
    <source>
        <dbReference type="ARBA" id="ARBA00022777"/>
    </source>
</evidence>
<dbReference type="InterPro" id="IPR017437">
    <property type="entry name" value="ATP-NAD_kinase_PpnK-typ_C"/>
</dbReference>
<dbReference type="AlphaFoldDB" id="A0A172T2Z1"/>
<proteinExistence type="inferred from homology"/>
<dbReference type="InterPro" id="IPR016064">
    <property type="entry name" value="NAD/diacylglycerol_kinase_sf"/>
</dbReference>
<dbReference type="GO" id="GO:0003951">
    <property type="term" value="F:NAD+ kinase activity"/>
    <property type="evidence" value="ECO:0007669"/>
    <property type="project" value="UniProtKB-UniRule"/>
</dbReference>
<feature type="binding site" evidence="6">
    <location>
        <position position="153"/>
    </location>
    <ligand>
        <name>NAD(+)</name>
        <dbReference type="ChEBI" id="CHEBI:57540"/>
    </ligand>
</feature>
<keyword evidence="2 6" id="KW-0418">Kinase</keyword>
<comment type="cofactor">
    <cofactor evidence="6">
        <name>a divalent metal cation</name>
        <dbReference type="ChEBI" id="CHEBI:60240"/>
    </cofactor>
</comment>
<dbReference type="Gene3D" id="3.40.50.10330">
    <property type="entry name" value="Probable inorganic polyphosphate/atp-NAD kinase, domain 1"/>
    <property type="match status" value="1"/>
</dbReference>
<evidence type="ECO:0000313" key="7">
    <source>
        <dbReference type="EMBL" id="ANE41341.1"/>
    </source>
</evidence>
<dbReference type="GO" id="GO:0051287">
    <property type="term" value="F:NAD binding"/>
    <property type="evidence" value="ECO:0007669"/>
    <property type="project" value="UniProtKB-ARBA"/>
</dbReference>
<evidence type="ECO:0000256" key="6">
    <source>
        <dbReference type="HAMAP-Rule" id="MF_00361"/>
    </source>
</evidence>
<dbReference type="HAMAP" id="MF_00361">
    <property type="entry name" value="NAD_kinase"/>
    <property type="match status" value="1"/>
</dbReference>
<dbReference type="GO" id="GO:0005524">
    <property type="term" value="F:ATP binding"/>
    <property type="evidence" value="ECO:0007669"/>
    <property type="project" value="UniProtKB-KW"/>
</dbReference>
<dbReference type="GO" id="GO:0019674">
    <property type="term" value="P:NAD+ metabolic process"/>
    <property type="evidence" value="ECO:0007669"/>
    <property type="project" value="InterPro"/>
</dbReference>
<protein>
    <recommendedName>
        <fullName evidence="6">NAD kinase</fullName>
        <ecNumber evidence="6">2.7.1.23</ecNumber>
    </recommendedName>
    <alternativeName>
        <fullName evidence="6">ATP-dependent NAD kinase</fullName>
    </alternativeName>
</protein>
<evidence type="ECO:0000256" key="5">
    <source>
        <dbReference type="ARBA" id="ARBA00047925"/>
    </source>
</evidence>
<dbReference type="PATRIC" id="fig|93466.3.peg.982"/>
<evidence type="ECO:0000256" key="1">
    <source>
        <dbReference type="ARBA" id="ARBA00022679"/>
    </source>
</evidence>
<keyword evidence="6" id="KW-0067">ATP-binding</keyword>
<evidence type="ECO:0000313" key="8">
    <source>
        <dbReference type="Proteomes" id="UP000077096"/>
    </source>
</evidence>
<reference evidence="7 8" key="1">
    <citation type="submission" date="2014-08" db="EMBL/GenBank/DDBJ databases">
        <title>Fervidobacterium pennivorans DYC genome.</title>
        <authorList>
            <person name="Wushke S."/>
        </authorList>
    </citation>
    <scope>NUCLEOTIDE SEQUENCE [LARGE SCALE GENOMIC DNA]</scope>
    <source>
        <strain evidence="7 8">DYC</strain>
    </source>
</reference>
<evidence type="ECO:0000256" key="3">
    <source>
        <dbReference type="ARBA" id="ARBA00022857"/>
    </source>
</evidence>
<feature type="binding site" evidence="6">
    <location>
        <begin position="124"/>
        <end position="125"/>
    </location>
    <ligand>
        <name>NAD(+)</name>
        <dbReference type="ChEBI" id="CHEBI:57540"/>
    </ligand>
</feature>
<dbReference type="InterPro" id="IPR017438">
    <property type="entry name" value="ATP-NAD_kinase_N"/>
</dbReference>
<keyword evidence="6" id="KW-0547">Nucleotide-binding</keyword>
<keyword evidence="3 6" id="KW-0521">NADP</keyword>
<feature type="binding site" evidence="6">
    <location>
        <begin position="58"/>
        <end position="59"/>
    </location>
    <ligand>
        <name>NAD(+)</name>
        <dbReference type="ChEBI" id="CHEBI:57540"/>
    </ligand>
</feature>
<sequence>MKIGIFYRTDYVVPAKEVYEKLKSHFDILFFKDSSENFPEVVDDKTFEPQVVISVGGDGTVLRVLKKVKCPVIGVKAGRLGFFSGYLLSEIDKLIEDLKNWNFVEDKRWILRVESQVGVFFAINDAVLQKDVSQKIVDFTVEMTDGTFYYHADGLVVSTPTGSSAYALALGGPIILPNVEAFEITPMAPQFLATRSLVIPSTEKIKITVSDMVSLVVDGDVVGKVKEVYVRKCSKVITLLRPKSYDFSTSIKEKIGYGKRLLKNGSE</sequence>
<dbReference type="Gene3D" id="2.60.200.30">
    <property type="entry name" value="Probable inorganic polyphosphate/atp-NAD kinase, domain 2"/>
    <property type="match status" value="1"/>
</dbReference>
<dbReference type="GO" id="GO:0005737">
    <property type="term" value="C:cytoplasm"/>
    <property type="evidence" value="ECO:0007669"/>
    <property type="project" value="UniProtKB-SubCell"/>
</dbReference>
<dbReference type="PANTHER" id="PTHR20275">
    <property type="entry name" value="NAD KINASE"/>
    <property type="match status" value="1"/>
</dbReference>
<dbReference type="Pfam" id="PF20143">
    <property type="entry name" value="NAD_kinase_C"/>
    <property type="match status" value="1"/>
</dbReference>
<evidence type="ECO:0000256" key="4">
    <source>
        <dbReference type="ARBA" id="ARBA00023027"/>
    </source>
</evidence>
<comment type="similarity">
    <text evidence="6">Belongs to the NAD kinase family.</text>
</comment>
<keyword evidence="1 6" id="KW-0808">Transferase</keyword>
<feature type="active site" description="Proton acceptor" evidence="6">
    <location>
        <position position="58"/>
    </location>
</feature>
<name>A0A172T2Z1_FERPE</name>
<comment type="function">
    <text evidence="6">Involved in the regulation of the intracellular balance of NAD and NADP, and is a key enzyme in the biosynthesis of NADP. Catalyzes specifically the phosphorylation on 2'-hydroxyl of the adenosine moiety of NAD to yield NADP.</text>
</comment>
<dbReference type="InterPro" id="IPR002504">
    <property type="entry name" value="NADK"/>
</dbReference>
<comment type="caution">
    <text evidence="6">Lacks conserved residue(s) required for the propagation of feature annotation.</text>
</comment>
<dbReference type="Pfam" id="PF01513">
    <property type="entry name" value="NAD_kinase"/>
    <property type="match status" value="1"/>
</dbReference>
<organism evidence="7 8">
    <name type="scientific">Fervidobacterium pennivorans</name>
    <dbReference type="NCBI Taxonomy" id="93466"/>
    <lineage>
        <taxon>Bacteria</taxon>
        <taxon>Thermotogati</taxon>
        <taxon>Thermotogota</taxon>
        <taxon>Thermotogae</taxon>
        <taxon>Thermotogales</taxon>
        <taxon>Fervidobacteriaceae</taxon>
        <taxon>Fervidobacterium</taxon>
    </lineage>
</organism>
<comment type="subcellular location">
    <subcellularLocation>
        <location evidence="6">Cytoplasm</location>
    </subcellularLocation>
</comment>
<accession>A0A172T2Z1</accession>
<dbReference type="GO" id="GO:0046872">
    <property type="term" value="F:metal ion binding"/>
    <property type="evidence" value="ECO:0007669"/>
    <property type="project" value="UniProtKB-UniRule"/>
</dbReference>
<dbReference type="NCBIfam" id="NF010677">
    <property type="entry name" value="PRK14075.1"/>
    <property type="match status" value="1"/>
</dbReference>
<keyword evidence="4 6" id="KW-0520">NAD</keyword>
<dbReference type="PANTHER" id="PTHR20275:SF0">
    <property type="entry name" value="NAD KINASE"/>
    <property type="match status" value="1"/>
</dbReference>
<dbReference type="KEGG" id="fng:JM64_04605"/>
<dbReference type="OrthoDB" id="9774737at2"/>
<keyword evidence="6" id="KW-0963">Cytoplasm</keyword>
<dbReference type="SUPFAM" id="SSF111331">
    <property type="entry name" value="NAD kinase/diacylglycerol kinase-like"/>
    <property type="match status" value="1"/>
</dbReference>